<dbReference type="SMART" id="SM00874">
    <property type="entry name" value="B5"/>
    <property type="match status" value="1"/>
</dbReference>
<dbReference type="FunFam" id="3.30.56.10:FF:000002">
    <property type="entry name" value="Phenylalanine--tRNA ligase beta subunit"/>
    <property type="match status" value="1"/>
</dbReference>
<comment type="cofactor">
    <cofactor evidence="15">
        <name>Mg(2+)</name>
        <dbReference type="ChEBI" id="CHEBI:18420"/>
    </cofactor>
    <text evidence="15">Binds 2 magnesium ions per tetramer.</text>
</comment>
<dbReference type="SUPFAM" id="SSF54991">
    <property type="entry name" value="Anticodon-binding domain of PheRS"/>
    <property type="match status" value="1"/>
</dbReference>
<dbReference type="InterPro" id="IPR045864">
    <property type="entry name" value="aa-tRNA-synth_II/BPL/LPL"/>
</dbReference>
<keyword evidence="13 15" id="KW-0030">Aminoacyl-tRNA synthetase</keyword>
<dbReference type="SMART" id="SM00896">
    <property type="entry name" value="FDX-ACB"/>
    <property type="match status" value="1"/>
</dbReference>
<evidence type="ECO:0000259" key="17">
    <source>
        <dbReference type="PROSITE" id="PS50886"/>
    </source>
</evidence>
<dbReference type="Pfam" id="PF01588">
    <property type="entry name" value="tRNA_bind"/>
    <property type="match status" value="1"/>
</dbReference>
<dbReference type="PANTHER" id="PTHR10947:SF0">
    <property type="entry name" value="PHENYLALANINE--TRNA LIGASE BETA SUBUNIT"/>
    <property type="match status" value="1"/>
</dbReference>
<evidence type="ECO:0000256" key="3">
    <source>
        <dbReference type="ARBA" id="ARBA00011209"/>
    </source>
</evidence>
<evidence type="ECO:0000256" key="12">
    <source>
        <dbReference type="ARBA" id="ARBA00022917"/>
    </source>
</evidence>
<dbReference type="SMART" id="SM00873">
    <property type="entry name" value="B3_4"/>
    <property type="match status" value="1"/>
</dbReference>
<dbReference type="GO" id="GO:0140096">
    <property type="term" value="F:catalytic activity, acting on a protein"/>
    <property type="evidence" value="ECO:0007669"/>
    <property type="project" value="UniProtKB-ARBA"/>
</dbReference>
<comment type="subunit">
    <text evidence="3 15">Tetramer of two alpha and two beta subunits.</text>
</comment>
<dbReference type="GO" id="GO:0006432">
    <property type="term" value="P:phenylalanyl-tRNA aminoacylation"/>
    <property type="evidence" value="ECO:0007669"/>
    <property type="project" value="UniProtKB-UniRule"/>
</dbReference>
<reference evidence="20" key="1">
    <citation type="submission" date="2016-02" db="EMBL/GenBank/DDBJ databases">
        <title>Genome sequence of Bacillus trypoxylicola KCTC 13244(T).</title>
        <authorList>
            <person name="Jeong H."/>
            <person name="Park S.-H."/>
            <person name="Choi S.-K."/>
        </authorList>
    </citation>
    <scope>NUCLEOTIDE SEQUENCE [LARGE SCALE GENOMIC DNA]</scope>
    <source>
        <strain evidence="20">KCTC 13244</strain>
    </source>
</reference>
<dbReference type="EC" id="6.1.1.20" evidence="15"/>
<dbReference type="FunFam" id="3.30.70.380:FF:000001">
    <property type="entry name" value="Phenylalanine--tRNA ligase beta subunit"/>
    <property type="match status" value="1"/>
</dbReference>
<dbReference type="SUPFAM" id="SSF50249">
    <property type="entry name" value="Nucleic acid-binding proteins"/>
    <property type="match status" value="1"/>
</dbReference>
<dbReference type="NCBIfam" id="NF045760">
    <property type="entry name" value="YtpR"/>
    <property type="match status" value="1"/>
</dbReference>
<evidence type="ECO:0000259" key="18">
    <source>
        <dbReference type="PROSITE" id="PS51447"/>
    </source>
</evidence>
<dbReference type="STRING" id="519424.AZF04_05540"/>
<evidence type="ECO:0000256" key="7">
    <source>
        <dbReference type="ARBA" id="ARBA00022723"/>
    </source>
</evidence>
<dbReference type="InterPro" id="IPR020825">
    <property type="entry name" value="Phe-tRNA_synthase-like_B3/B4"/>
</dbReference>
<feature type="binding site" evidence="15">
    <location>
        <position position="470"/>
    </location>
    <ligand>
        <name>Mg(2+)</name>
        <dbReference type="ChEBI" id="CHEBI:18420"/>
        <note>shared with alpha subunit</note>
    </ligand>
</feature>
<dbReference type="Gene3D" id="3.30.70.380">
    <property type="entry name" value="Ferrodoxin-fold anticodon-binding domain"/>
    <property type="match status" value="1"/>
</dbReference>
<evidence type="ECO:0000256" key="9">
    <source>
        <dbReference type="ARBA" id="ARBA00022840"/>
    </source>
</evidence>
<comment type="caution">
    <text evidence="20">The sequence shown here is derived from an EMBL/GenBank/DDBJ whole genome shotgun (WGS) entry which is preliminary data.</text>
</comment>
<comment type="similarity">
    <text evidence="2 15">Belongs to the phenylalanyl-tRNA synthetase beta subunit family. Type 1 subfamily.</text>
</comment>
<keyword evidence="11 16" id="KW-0694">RNA-binding</keyword>
<dbReference type="InterPro" id="IPR005146">
    <property type="entry name" value="B3/B4_tRNA-bd"/>
</dbReference>
<dbReference type="NCBIfam" id="TIGR00472">
    <property type="entry name" value="pheT_bact"/>
    <property type="match status" value="1"/>
</dbReference>
<dbReference type="InterPro" id="IPR033714">
    <property type="entry name" value="tRNA_bind_bactPheRS"/>
</dbReference>
<keyword evidence="4 15" id="KW-0963">Cytoplasm</keyword>
<evidence type="ECO:0000256" key="11">
    <source>
        <dbReference type="ARBA" id="ARBA00022884"/>
    </source>
</evidence>
<keyword evidence="9 15" id="KW-0067">ATP-binding</keyword>
<evidence type="ECO:0000256" key="14">
    <source>
        <dbReference type="ARBA" id="ARBA00049255"/>
    </source>
</evidence>
<dbReference type="Pfam" id="PF03147">
    <property type="entry name" value="FDX-ACB"/>
    <property type="match status" value="1"/>
</dbReference>
<dbReference type="InterPro" id="IPR005121">
    <property type="entry name" value="Fdx_antiC-bd"/>
</dbReference>
<evidence type="ECO:0000313" key="21">
    <source>
        <dbReference type="Proteomes" id="UP000075806"/>
    </source>
</evidence>
<evidence type="ECO:0000313" key="20">
    <source>
        <dbReference type="EMBL" id="KYG32230.1"/>
    </source>
</evidence>
<dbReference type="EMBL" id="LTAO01000012">
    <property type="protein sequence ID" value="KYG32230.1"/>
    <property type="molecule type" value="Genomic_DNA"/>
</dbReference>
<dbReference type="PROSITE" id="PS51447">
    <property type="entry name" value="FDX_ACB"/>
    <property type="match status" value="1"/>
</dbReference>
<gene>
    <name evidence="15" type="primary">pheT</name>
    <name evidence="20" type="ORF">AZF04_05540</name>
</gene>
<evidence type="ECO:0000256" key="1">
    <source>
        <dbReference type="ARBA" id="ARBA00004496"/>
    </source>
</evidence>
<dbReference type="InterPro" id="IPR036690">
    <property type="entry name" value="Fdx_antiC-bd_sf"/>
</dbReference>
<feature type="domain" description="TRNA-binding" evidence="17">
    <location>
        <begin position="40"/>
        <end position="155"/>
    </location>
</feature>
<evidence type="ECO:0000256" key="15">
    <source>
        <dbReference type="HAMAP-Rule" id="MF_00283"/>
    </source>
</evidence>
<dbReference type="SUPFAM" id="SSF55681">
    <property type="entry name" value="Class II aaRS and biotin synthetases"/>
    <property type="match status" value="1"/>
</dbReference>
<feature type="domain" description="FDX-ACB" evidence="18">
    <location>
        <begin position="716"/>
        <end position="809"/>
    </location>
</feature>
<dbReference type="InterPro" id="IPR012340">
    <property type="entry name" value="NA-bd_OB-fold"/>
</dbReference>
<dbReference type="Pfam" id="PF03483">
    <property type="entry name" value="B3_4"/>
    <property type="match status" value="1"/>
</dbReference>
<dbReference type="GO" id="GO:0005524">
    <property type="term" value="F:ATP binding"/>
    <property type="evidence" value="ECO:0007669"/>
    <property type="project" value="UniProtKB-UniRule"/>
</dbReference>
<dbReference type="Gene3D" id="3.30.56.10">
    <property type="match status" value="2"/>
</dbReference>
<protein>
    <recommendedName>
        <fullName evidence="15">Phenylalanine--tRNA ligase beta subunit</fullName>
        <ecNumber evidence="15">6.1.1.20</ecNumber>
    </recommendedName>
    <alternativeName>
        <fullName evidence="15">Phenylalanyl-tRNA synthetase beta subunit</fullName>
        <shortName evidence="15">PheRS</shortName>
    </alternativeName>
</protein>
<sequence length="810" mass="90058">MLVSYNWLQDYVDVSNVNAKEIAEKMTRGGIEIDFIHDLNKGTKGIVIGYIEECNQHPNADKLNVCQVNIGEEEPVQIVCGAPNVAAGQYVVVAKVGAVLPGNFKIKKAKLRGEVSQGMICSLQELGIEAKYVQKEFAEGIYVLQEKHPVGSNAESILNLDDQVLELDLTANRADCLSMIGAAFEISALYNKELKLPNVELEFKEKGSKTNAVSVKIEDTDANPYYGAIVISGIKVAASPLWLQTRLMAAGIRPISNVVDVTNYVLLEYGQPLHAFDYERFGSSEVVVRRATEGEKLVTLDGVERALTTDDLVITNGSEPMALAGVMGGAVSEVQEDTSTILLESAYFEHTTVRKTSRDHGLRSDSSARYEKKGVDPKRIREAAKRAALLIVELAGGQISESIAEEDYLNSKEPVITLNPARLNNRLGTSISSEEIQQILKQLRFDYEVAGENLLVTAPTRRADIQIEEDLYEEVARIYGYDHIPITLPDSSTTQGGLTDYQAKSRLLRRYLEGVGLNQVITYSLTSPEKAKGFADRNENNRLITLSKPMSEERSTMRTSLIPHLFDVISYNNNRKNQDVFIYEIGSIFLSDEAPLTKQPLEKEMLAIALSGLWQNHSWQGEKKKVDFFVLKGVVEGILATFGLSDVIDFVPSQKPEMHPGRTASLLYKGEEIGYLGQVHPKQEKELNLKDVYVSQIDMKKLLTLDIEGVIYQSLPRFPAMVRDIALVVDKNMTSSQLKDIIEEAGGDLLKDSHVFDLYEGEHLEVGKKSLAYTLTYFDPEKTLTDEEVTERHQLVLKALEEKANATLRA</sequence>
<dbReference type="InterPro" id="IPR002547">
    <property type="entry name" value="tRNA-bd_dom"/>
</dbReference>
<keyword evidence="6 15" id="KW-0436">Ligase</keyword>
<accession>A0A162EBN0</accession>
<dbReference type="AlphaFoldDB" id="A0A162EBN0"/>
<keyword evidence="7 15" id="KW-0479">Metal-binding</keyword>
<keyword evidence="8 15" id="KW-0547">Nucleotide-binding</keyword>
<feature type="binding site" evidence="15">
    <location>
        <position position="473"/>
    </location>
    <ligand>
        <name>Mg(2+)</name>
        <dbReference type="ChEBI" id="CHEBI:18420"/>
        <note>shared with alpha subunit</note>
    </ligand>
</feature>
<dbReference type="RefSeq" id="WP_061948530.1">
    <property type="nucleotide sequence ID" value="NZ_LTAO01000012.1"/>
</dbReference>
<evidence type="ECO:0000259" key="19">
    <source>
        <dbReference type="PROSITE" id="PS51483"/>
    </source>
</evidence>
<dbReference type="Gene3D" id="3.50.40.10">
    <property type="entry name" value="Phenylalanyl-trna Synthetase, Chain B, domain 3"/>
    <property type="match status" value="1"/>
</dbReference>
<dbReference type="SUPFAM" id="SSF56037">
    <property type="entry name" value="PheT/TilS domain"/>
    <property type="match status" value="1"/>
</dbReference>
<evidence type="ECO:0000256" key="4">
    <source>
        <dbReference type="ARBA" id="ARBA00022490"/>
    </source>
</evidence>
<feature type="binding site" evidence="15">
    <location>
        <position position="474"/>
    </location>
    <ligand>
        <name>Mg(2+)</name>
        <dbReference type="ChEBI" id="CHEBI:18420"/>
        <note>shared with alpha subunit</note>
    </ligand>
</feature>
<dbReference type="InterPro" id="IPR005147">
    <property type="entry name" value="tRNA_synthase_B5-dom"/>
</dbReference>
<dbReference type="FunFam" id="3.50.40.10:FF:000001">
    <property type="entry name" value="Phenylalanine--tRNA ligase beta subunit"/>
    <property type="match status" value="1"/>
</dbReference>
<dbReference type="InterPro" id="IPR009061">
    <property type="entry name" value="DNA-bd_dom_put_sf"/>
</dbReference>
<dbReference type="Pfam" id="PF17759">
    <property type="entry name" value="tRNA_synthFbeta"/>
    <property type="match status" value="1"/>
</dbReference>
<evidence type="ECO:0000256" key="10">
    <source>
        <dbReference type="ARBA" id="ARBA00022842"/>
    </source>
</evidence>
<dbReference type="GO" id="GO:0000049">
    <property type="term" value="F:tRNA binding"/>
    <property type="evidence" value="ECO:0007669"/>
    <property type="project" value="UniProtKB-UniRule"/>
</dbReference>
<proteinExistence type="inferred from homology"/>
<dbReference type="InterPro" id="IPR004532">
    <property type="entry name" value="Phe-tRNA-ligase_IIc_bsu_bact"/>
</dbReference>
<evidence type="ECO:0000256" key="6">
    <source>
        <dbReference type="ARBA" id="ARBA00022598"/>
    </source>
</evidence>
<dbReference type="GO" id="GO:0000287">
    <property type="term" value="F:magnesium ion binding"/>
    <property type="evidence" value="ECO:0007669"/>
    <property type="project" value="UniProtKB-UniRule"/>
</dbReference>
<dbReference type="Gene3D" id="3.30.930.10">
    <property type="entry name" value="Bira Bifunctional Protein, Domain 2"/>
    <property type="match status" value="1"/>
</dbReference>
<dbReference type="PANTHER" id="PTHR10947">
    <property type="entry name" value="PHENYLALANYL-TRNA SYNTHETASE BETA CHAIN AND LEUCINE-RICH REPEAT-CONTAINING PROTEIN 47"/>
    <property type="match status" value="1"/>
</dbReference>
<dbReference type="CDD" id="cd00769">
    <property type="entry name" value="PheRS_beta_core"/>
    <property type="match status" value="1"/>
</dbReference>
<name>A0A162EBN0_9BACI</name>
<evidence type="ECO:0000256" key="13">
    <source>
        <dbReference type="ARBA" id="ARBA00023146"/>
    </source>
</evidence>
<keyword evidence="21" id="KW-1185">Reference proteome</keyword>
<dbReference type="GO" id="GO:0004826">
    <property type="term" value="F:phenylalanine-tRNA ligase activity"/>
    <property type="evidence" value="ECO:0007669"/>
    <property type="project" value="UniProtKB-UniRule"/>
</dbReference>
<comment type="catalytic activity">
    <reaction evidence="14 15">
        <text>tRNA(Phe) + L-phenylalanine + ATP = L-phenylalanyl-tRNA(Phe) + AMP + diphosphate + H(+)</text>
        <dbReference type="Rhea" id="RHEA:19413"/>
        <dbReference type="Rhea" id="RHEA-COMP:9668"/>
        <dbReference type="Rhea" id="RHEA-COMP:9699"/>
        <dbReference type="ChEBI" id="CHEBI:15378"/>
        <dbReference type="ChEBI" id="CHEBI:30616"/>
        <dbReference type="ChEBI" id="CHEBI:33019"/>
        <dbReference type="ChEBI" id="CHEBI:58095"/>
        <dbReference type="ChEBI" id="CHEBI:78442"/>
        <dbReference type="ChEBI" id="CHEBI:78531"/>
        <dbReference type="ChEBI" id="CHEBI:456215"/>
        <dbReference type="EC" id="6.1.1.20"/>
    </reaction>
</comment>
<keyword evidence="12 15" id="KW-0648">Protein biosynthesis</keyword>
<dbReference type="PROSITE" id="PS51483">
    <property type="entry name" value="B5"/>
    <property type="match status" value="1"/>
</dbReference>
<evidence type="ECO:0000256" key="16">
    <source>
        <dbReference type="PROSITE-ProRule" id="PRU00209"/>
    </source>
</evidence>
<comment type="subcellular location">
    <subcellularLocation>
        <location evidence="1 15">Cytoplasm</location>
    </subcellularLocation>
</comment>
<keyword evidence="10 15" id="KW-0460">Magnesium</keyword>
<dbReference type="InterPro" id="IPR045060">
    <property type="entry name" value="Phe-tRNA-ligase_IIc_bsu"/>
</dbReference>
<dbReference type="CDD" id="cd02796">
    <property type="entry name" value="tRNA_bind_bactPheRS"/>
    <property type="match status" value="1"/>
</dbReference>
<dbReference type="Proteomes" id="UP000075806">
    <property type="component" value="Unassembled WGS sequence"/>
</dbReference>
<dbReference type="FunFam" id="2.40.50.140:FF:000045">
    <property type="entry name" value="Phenylalanine--tRNA ligase beta subunit"/>
    <property type="match status" value="1"/>
</dbReference>
<keyword evidence="5 16" id="KW-0820">tRNA-binding</keyword>
<feature type="domain" description="B5" evidence="19">
    <location>
        <begin position="411"/>
        <end position="486"/>
    </location>
</feature>
<dbReference type="SUPFAM" id="SSF46955">
    <property type="entry name" value="Putative DNA-binding domain"/>
    <property type="match status" value="1"/>
</dbReference>
<dbReference type="GO" id="GO:0016740">
    <property type="term" value="F:transferase activity"/>
    <property type="evidence" value="ECO:0007669"/>
    <property type="project" value="UniProtKB-ARBA"/>
</dbReference>
<dbReference type="Gene3D" id="2.40.50.140">
    <property type="entry name" value="Nucleic acid-binding proteins"/>
    <property type="match status" value="1"/>
</dbReference>
<organism evidence="20 21">
    <name type="scientific">Alkalihalobacillus trypoxylicola</name>
    <dbReference type="NCBI Taxonomy" id="519424"/>
    <lineage>
        <taxon>Bacteria</taxon>
        <taxon>Bacillati</taxon>
        <taxon>Bacillota</taxon>
        <taxon>Bacilli</taxon>
        <taxon>Bacillales</taxon>
        <taxon>Bacillaceae</taxon>
        <taxon>Alkalihalobacillus</taxon>
    </lineage>
</organism>
<evidence type="ECO:0000256" key="2">
    <source>
        <dbReference type="ARBA" id="ARBA00008653"/>
    </source>
</evidence>
<dbReference type="InterPro" id="IPR041616">
    <property type="entry name" value="PheRS_beta_core"/>
</dbReference>
<feature type="binding site" evidence="15">
    <location>
        <position position="464"/>
    </location>
    <ligand>
        <name>Mg(2+)</name>
        <dbReference type="ChEBI" id="CHEBI:18420"/>
        <note>shared with alpha subunit</note>
    </ligand>
</feature>
<evidence type="ECO:0000256" key="5">
    <source>
        <dbReference type="ARBA" id="ARBA00022555"/>
    </source>
</evidence>
<dbReference type="FunFam" id="3.30.930.10:FF:000022">
    <property type="entry name" value="Phenylalanine--tRNA ligase beta subunit"/>
    <property type="match status" value="1"/>
</dbReference>
<dbReference type="Pfam" id="PF03484">
    <property type="entry name" value="B5"/>
    <property type="match status" value="1"/>
</dbReference>
<evidence type="ECO:0000256" key="8">
    <source>
        <dbReference type="ARBA" id="ARBA00022741"/>
    </source>
</evidence>
<dbReference type="OrthoDB" id="9805455at2"/>
<dbReference type="GO" id="GO:0009328">
    <property type="term" value="C:phenylalanine-tRNA ligase complex"/>
    <property type="evidence" value="ECO:0007669"/>
    <property type="project" value="TreeGrafter"/>
</dbReference>
<dbReference type="HAMAP" id="MF_00283">
    <property type="entry name" value="Phe_tRNA_synth_beta1"/>
    <property type="match status" value="1"/>
</dbReference>
<dbReference type="PROSITE" id="PS50886">
    <property type="entry name" value="TRBD"/>
    <property type="match status" value="1"/>
</dbReference>